<dbReference type="InterPro" id="IPR011659">
    <property type="entry name" value="WD40"/>
</dbReference>
<protein>
    <submittedName>
        <fullName evidence="2">WD40-like Beta Propeller Repeat</fullName>
    </submittedName>
</protein>
<dbReference type="STRING" id="561365.SAMN05660866_01050"/>
<evidence type="ECO:0000313" key="3">
    <source>
        <dbReference type="Proteomes" id="UP000190339"/>
    </source>
</evidence>
<evidence type="ECO:0000313" key="2">
    <source>
        <dbReference type="EMBL" id="SKB35332.1"/>
    </source>
</evidence>
<proteinExistence type="inferred from homology"/>
<keyword evidence="3" id="KW-1185">Reference proteome</keyword>
<name>A0A1T5AJY6_9FLAO</name>
<gene>
    <name evidence="2" type="ORF">SAMN05660866_01050</name>
</gene>
<dbReference type="InterPro" id="IPR011042">
    <property type="entry name" value="6-blade_b-propeller_TolB-like"/>
</dbReference>
<dbReference type="PANTHER" id="PTHR36842">
    <property type="entry name" value="PROTEIN TOLB HOMOLOG"/>
    <property type="match status" value="1"/>
</dbReference>
<comment type="similarity">
    <text evidence="1">Belongs to the TolB family.</text>
</comment>
<dbReference type="SUPFAM" id="SSF82171">
    <property type="entry name" value="DPP6 N-terminal domain-like"/>
    <property type="match status" value="1"/>
</dbReference>
<dbReference type="PANTHER" id="PTHR36842:SF1">
    <property type="entry name" value="PROTEIN TOLB"/>
    <property type="match status" value="1"/>
</dbReference>
<sequence>MNGNRIFLAIFDFISFKIKHPMRTIILLLLLFIVGSCKNEPKKQKEVAIETPSLMAGNDTLIYPEEKYFKSIRQITFGGDNAEAYWSWDDTQMIFQSNNTSWDLNCDQMFLMNIDENFKDAKPPMVSTGMGRTTCAYFLPDNKHFVYGSTHLVDKECPEVPLRKNGNYVWPVYDSFDIFVADLEGNITSQLTKEPGYDAEATVSPKGDKIVFTSTRSGDLELYTMNLDGTEVKQITNELGYDGGAFFSPDGTKLIFRASRPKTPEAIKKYKDLLAEGLVEPTDMELFICNADGSDLKQLTFLGNANWSPFFHPSGKKILFSSNFEAEKGFPFNLYFIDIDGKNLERVTHGETFDAFPVFSNNGKYLAFSSNRNNGGTRDTNLFIAEWQE</sequence>
<dbReference type="Gene3D" id="2.120.10.30">
    <property type="entry name" value="TolB, C-terminal domain"/>
    <property type="match status" value="2"/>
</dbReference>
<organism evidence="2 3">
    <name type="scientific">Maribacter arcticus</name>
    <dbReference type="NCBI Taxonomy" id="561365"/>
    <lineage>
        <taxon>Bacteria</taxon>
        <taxon>Pseudomonadati</taxon>
        <taxon>Bacteroidota</taxon>
        <taxon>Flavobacteriia</taxon>
        <taxon>Flavobacteriales</taxon>
        <taxon>Flavobacteriaceae</taxon>
        <taxon>Maribacter</taxon>
    </lineage>
</organism>
<dbReference type="Pfam" id="PF07676">
    <property type="entry name" value="PD40"/>
    <property type="match status" value="4"/>
</dbReference>
<dbReference type="EMBL" id="FUYL01000002">
    <property type="protein sequence ID" value="SKB35332.1"/>
    <property type="molecule type" value="Genomic_DNA"/>
</dbReference>
<reference evidence="3" key="1">
    <citation type="submission" date="2017-02" db="EMBL/GenBank/DDBJ databases">
        <authorList>
            <person name="Varghese N."/>
            <person name="Submissions S."/>
        </authorList>
    </citation>
    <scope>NUCLEOTIDE SEQUENCE [LARGE SCALE GENOMIC DNA]</scope>
    <source>
        <strain evidence="3">DSM 23546</strain>
    </source>
</reference>
<dbReference type="Proteomes" id="UP000190339">
    <property type="component" value="Unassembled WGS sequence"/>
</dbReference>
<accession>A0A1T5AJY6</accession>
<dbReference type="AlphaFoldDB" id="A0A1T5AJY6"/>
<evidence type="ECO:0000256" key="1">
    <source>
        <dbReference type="ARBA" id="ARBA00009820"/>
    </source>
</evidence>